<dbReference type="InterPro" id="IPR050869">
    <property type="entry name" value="H3K4_H4K5_MeTrfase"/>
</dbReference>
<evidence type="ECO:0000259" key="1">
    <source>
        <dbReference type="PROSITE" id="PS50280"/>
    </source>
</evidence>
<dbReference type="Proteomes" id="UP000007148">
    <property type="component" value="Unassembled WGS sequence"/>
</dbReference>
<reference evidence="2 3" key="1">
    <citation type="journal article" date="2011" name="PLoS Pathog.">
        <title>Endophytic Life Strategies Decoded by Genome and Transcriptome Analyses of the Mutualistic Root Symbiont Piriformospora indica.</title>
        <authorList>
            <person name="Zuccaro A."/>
            <person name="Lahrmann U."/>
            <person name="Guldener U."/>
            <person name="Langen G."/>
            <person name="Pfiffi S."/>
            <person name="Biedenkopf D."/>
            <person name="Wong P."/>
            <person name="Samans B."/>
            <person name="Grimm C."/>
            <person name="Basiewicz M."/>
            <person name="Murat C."/>
            <person name="Martin F."/>
            <person name="Kogel K.H."/>
        </authorList>
    </citation>
    <scope>NUCLEOTIDE SEQUENCE [LARGE SCALE GENOMIC DNA]</scope>
    <source>
        <strain evidence="2 3">DSM 11827</strain>
    </source>
</reference>
<evidence type="ECO:0000313" key="3">
    <source>
        <dbReference type="Proteomes" id="UP000007148"/>
    </source>
</evidence>
<dbReference type="PANTHER" id="PTHR12197">
    <property type="entry name" value="HISTONE-LYSINE N-METHYLTRANSFERASE SMYD"/>
    <property type="match status" value="1"/>
</dbReference>
<dbReference type="OrthoDB" id="1028014at2759"/>
<sequence length="366" mass="41229">MSVLEQIGRPLGTHPSANPDVFFIEGSSEQGAGLACFASKPLENGQVVLRAQDPVASTVVAKFRKEVCAWCFHYTFGDILKFKLETPRRRGAAWFCSTSCRDNWRKLIGDVGWTAIAAFEDGLARSSKSGVSNTEDETCSLQDIETAWDNALKSGEKILATRRTKPRWVPPTATLTHDVDLDEARFSLSAFISFHNHPHTYDQVKRLVPTLKLYTDSRATLQGHIDIYLYMLSVLPLDSPIMRYVTPLHMVTVFTRDSGNSWGIWGLELAEELFAYCMYPTASYFNHSCAPNLSKERIGREYVFKAAREIPEKAELNVSYLGGAEKTLGFRERQERLLIKAIEEEMARTQKNKVGDGFRPARRGCE</sequence>
<dbReference type="OMA" id="FRKEVCH"/>
<protein>
    <recommendedName>
        <fullName evidence="1">SET domain-containing protein</fullName>
    </recommendedName>
</protein>
<dbReference type="InterPro" id="IPR046341">
    <property type="entry name" value="SET_dom_sf"/>
</dbReference>
<dbReference type="eggNOG" id="KOG2084">
    <property type="taxonomic scope" value="Eukaryota"/>
</dbReference>
<dbReference type="Pfam" id="PF00856">
    <property type="entry name" value="SET"/>
    <property type="match status" value="1"/>
</dbReference>
<dbReference type="GO" id="GO:0005634">
    <property type="term" value="C:nucleus"/>
    <property type="evidence" value="ECO:0007669"/>
    <property type="project" value="TreeGrafter"/>
</dbReference>
<dbReference type="Gene3D" id="6.10.140.2220">
    <property type="match status" value="1"/>
</dbReference>
<accession>G4T909</accession>
<keyword evidence="3" id="KW-1185">Reference proteome</keyword>
<dbReference type="AlphaFoldDB" id="G4T909"/>
<dbReference type="HOGENOM" id="CLU_038964_1_0_1"/>
<gene>
    <name evidence="2" type="ORF">PIIN_11732</name>
</gene>
<dbReference type="STRING" id="1109443.G4T909"/>
<dbReference type="PROSITE" id="PS50280">
    <property type="entry name" value="SET"/>
    <property type="match status" value="1"/>
</dbReference>
<dbReference type="EMBL" id="CAFZ01000020">
    <property type="protein sequence ID" value="CCA67808.1"/>
    <property type="molecule type" value="Genomic_DNA"/>
</dbReference>
<dbReference type="Gene3D" id="2.170.270.10">
    <property type="entry name" value="SET domain"/>
    <property type="match status" value="1"/>
</dbReference>
<comment type="caution">
    <text evidence="2">The sequence shown here is derived from an EMBL/GenBank/DDBJ whole genome shotgun (WGS) entry which is preliminary data.</text>
</comment>
<feature type="domain" description="SET" evidence="1">
    <location>
        <begin position="209"/>
        <end position="321"/>
    </location>
</feature>
<organism evidence="2 3">
    <name type="scientific">Serendipita indica (strain DSM 11827)</name>
    <name type="common">Root endophyte fungus</name>
    <name type="synonym">Piriformospora indica</name>
    <dbReference type="NCBI Taxonomy" id="1109443"/>
    <lineage>
        <taxon>Eukaryota</taxon>
        <taxon>Fungi</taxon>
        <taxon>Dikarya</taxon>
        <taxon>Basidiomycota</taxon>
        <taxon>Agaricomycotina</taxon>
        <taxon>Agaricomycetes</taxon>
        <taxon>Sebacinales</taxon>
        <taxon>Serendipitaceae</taxon>
        <taxon>Serendipita</taxon>
    </lineage>
</organism>
<name>G4T909_SERID</name>
<dbReference type="InParanoid" id="G4T909"/>
<dbReference type="InterPro" id="IPR001214">
    <property type="entry name" value="SET_dom"/>
</dbReference>
<dbReference type="SUPFAM" id="SSF82199">
    <property type="entry name" value="SET domain"/>
    <property type="match status" value="1"/>
</dbReference>
<dbReference type="Gene3D" id="1.10.220.160">
    <property type="match status" value="1"/>
</dbReference>
<evidence type="ECO:0000313" key="2">
    <source>
        <dbReference type="EMBL" id="CCA67808.1"/>
    </source>
</evidence>
<proteinExistence type="predicted"/>
<dbReference type="PANTHER" id="PTHR12197:SF294">
    <property type="entry name" value="POTENTIAL PROTEIN LYSINE METHYLTRANSFERASE SET6"/>
    <property type="match status" value="1"/>
</dbReference>